<organism evidence="1 2">
    <name type="scientific">Lachnellula cervina</name>
    <dbReference type="NCBI Taxonomy" id="1316786"/>
    <lineage>
        <taxon>Eukaryota</taxon>
        <taxon>Fungi</taxon>
        <taxon>Dikarya</taxon>
        <taxon>Ascomycota</taxon>
        <taxon>Pezizomycotina</taxon>
        <taxon>Leotiomycetes</taxon>
        <taxon>Helotiales</taxon>
        <taxon>Lachnaceae</taxon>
        <taxon>Lachnellula</taxon>
    </lineage>
</organism>
<dbReference type="PANTHER" id="PTHR43647:SF4">
    <property type="entry name" value="KETOREDUCTASE (KR) DOMAIN-CONTAINING PROTEIN"/>
    <property type="match status" value="1"/>
</dbReference>
<dbReference type="Proteomes" id="UP000481288">
    <property type="component" value="Unassembled WGS sequence"/>
</dbReference>
<dbReference type="PANTHER" id="PTHR43647">
    <property type="entry name" value="DEHYDROGENASE"/>
    <property type="match status" value="1"/>
</dbReference>
<dbReference type="EMBL" id="QGMG01002025">
    <property type="protein sequence ID" value="TVY40959.1"/>
    <property type="molecule type" value="Genomic_DNA"/>
</dbReference>
<dbReference type="GO" id="GO:0000253">
    <property type="term" value="F:3-beta-hydroxysteroid 3-dehydrogenase (NADP+) activity"/>
    <property type="evidence" value="ECO:0007669"/>
    <property type="project" value="TreeGrafter"/>
</dbReference>
<dbReference type="OrthoDB" id="191139at2759"/>
<dbReference type="InterPro" id="IPR051593">
    <property type="entry name" value="Ergosterol_Biosynth_ERG27"/>
</dbReference>
<name>A0A7D8UKJ5_9HELO</name>
<dbReference type="AlphaFoldDB" id="A0A7D8UKJ5"/>
<evidence type="ECO:0000313" key="2">
    <source>
        <dbReference type="Proteomes" id="UP000481288"/>
    </source>
</evidence>
<dbReference type="SUPFAM" id="SSF51735">
    <property type="entry name" value="NAD(P)-binding Rossmann-fold domains"/>
    <property type="match status" value="1"/>
</dbReference>
<accession>A0A7D8UKJ5</accession>
<evidence type="ECO:0000313" key="1">
    <source>
        <dbReference type="EMBL" id="TVY40959.1"/>
    </source>
</evidence>
<dbReference type="GO" id="GO:0005789">
    <property type="term" value="C:endoplasmic reticulum membrane"/>
    <property type="evidence" value="ECO:0007669"/>
    <property type="project" value="TreeGrafter"/>
</dbReference>
<dbReference type="Gene3D" id="3.40.50.720">
    <property type="entry name" value="NAD(P)-binding Rossmann-like Domain"/>
    <property type="match status" value="1"/>
</dbReference>
<protein>
    <submittedName>
        <fullName evidence="1">Retinol dehydrogenase 14</fullName>
    </submittedName>
</protein>
<dbReference type="GO" id="GO:0005741">
    <property type="term" value="C:mitochondrial outer membrane"/>
    <property type="evidence" value="ECO:0007669"/>
    <property type="project" value="TreeGrafter"/>
</dbReference>
<gene>
    <name evidence="1" type="primary">Rdh14_0</name>
    <name evidence="1" type="ORF">LCER1_G008474</name>
</gene>
<sequence>MAGTVLITGANGSLAIPAVAHLLRNYAGFTLILTVRNSADSDVNTTRLRQTIAQFPNAKTSIHQLDLANLPTVREFAGQVALDVTTGKYPPLSAIICNAYYWNLLGNIELTGDGYEKTLQASTLEPLPLSTLGVNHIAHVALVLQLVGSFGPDGGRVVLFSSDAHWPGKNGLEKYPPTIPEDLELLIKPEADVTKEKEGLAFQRYANSKLAITSWMYALNQRLENVSVQSAKAEFILKLANTPKNPALSKITAVALNPGSLTDSRSLRTNTPRKLAIMQRLILQPLGPVFHFLIPTMRTSATAGADVIELALNPKYEGERGFFTLLEKDESSPESRDESKQQKLWVESAQWAGITSDNTAMGNALA</sequence>
<comment type="caution">
    <text evidence="1">The sequence shown here is derived from an EMBL/GenBank/DDBJ whole genome shotgun (WGS) entry which is preliminary data.</text>
</comment>
<dbReference type="GO" id="GO:0005811">
    <property type="term" value="C:lipid droplet"/>
    <property type="evidence" value="ECO:0007669"/>
    <property type="project" value="TreeGrafter"/>
</dbReference>
<reference evidence="1 2" key="1">
    <citation type="submission" date="2018-05" db="EMBL/GenBank/DDBJ databases">
        <title>Whole genome sequencing for identification of molecular markers to develop diagnostic detection tools for the regulated plant pathogen Lachnellula willkommii.</title>
        <authorList>
            <person name="Giroux E."/>
            <person name="Bilodeau G."/>
        </authorList>
    </citation>
    <scope>NUCLEOTIDE SEQUENCE [LARGE SCALE GENOMIC DNA]</scope>
    <source>
        <strain evidence="1 2">CBS 625.97</strain>
    </source>
</reference>
<proteinExistence type="predicted"/>
<dbReference type="InterPro" id="IPR036291">
    <property type="entry name" value="NAD(P)-bd_dom_sf"/>
</dbReference>
<keyword evidence="2" id="KW-1185">Reference proteome</keyword>